<dbReference type="PIRSF" id="PIRSF020818">
    <property type="entry name" value="PHB_depoly_PhaZ"/>
    <property type="match status" value="1"/>
</dbReference>
<dbReference type="PANTHER" id="PTHR36837:SF4">
    <property type="entry name" value="BLR0908 PROTEIN"/>
    <property type="match status" value="1"/>
</dbReference>
<dbReference type="InterPro" id="IPR051321">
    <property type="entry name" value="PHA/PHB_synthase"/>
</dbReference>
<dbReference type="InterPro" id="IPR009656">
    <property type="entry name" value="PHB_depo_C"/>
</dbReference>
<dbReference type="EMBL" id="FNYE01000011">
    <property type="protein sequence ID" value="SEJ43978.1"/>
    <property type="molecule type" value="Genomic_DNA"/>
</dbReference>
<dbReference type="InterPro" id="IPR010915">
    <property type="entry name" value="PHB_depoly_PhaZ"/>
</dbReference>
<gene>
    <name evidence="2" type="ORF">SAMN05192539_101116</name>
</gene>
<dbReference type="RefSeq" id="WP_090866919.1">
    <property type="nucleotide sequence ID" value="NZ_FNYE01000011.1"/>
</dbReference>
<dbReference type="PANTHER" id="PTHR36837">
    <property type="entry name" value="POLY(3-HYDROXYALKANOATE) POLYMERASE SUBUNIT PHAC"/>
    <property type="match status" value="1"/>
</dbReference>
<dbReference type="NCBIfam" id="TIGR01849">
    <property type="entry name" value="PHB_depoly_PhaZ"/>
    <property type="match status" value="1"/>
</dbReference>
<sequence length="435" mass="48089">MWYALIDAQRRMTRAMAERLPEECACPPAAQAPWVVPGEAASAFRHWLLRSTCAFEQAPPFAIDAVTSNLTGDGCRISIDESVVDTLPVGVLRKFTRNRIAPEPAGKWPVMLCSPLAGHHAVMMRETVETLLEHRDVYITDWADARDVPPEAGPLPLDDYVLALERFIGAARAQGTPVHVMAVCQGTVPALAATALLASSQDAPFASVALLGGPIDTRLHPTLIDRFARSHTLDWFRTNAIDAVPAPYRGAGRRVYPGFVQQAAINAAHPERHLCLEGRYWASWLAGDMSGALKALRSLNEYAAVLDMAECYFLDIIRVVFHEHLLPRQTWSVAGRHVVTDALRDTPLCTVEGDDDDIAGKGQTHCAHELCNTSQARAGGKISVPHCNHYDLFTGERWRDVVHPSLCEFWRKIENAASAIPHRRRETRPAKRRQA</sequence>
<evidence type="ECO:0000313" key="3">
    <source>
        <dbReference type="Proteomes" id="UP000198866"/>
    </source>
</evidence>
<dbReference type="SUPFAM" id="SSF53474">
    <property type="entry name" value="alpha/beta-Hydrolases"/>
    <property type="match status" value="1"/>
</dbReference>
<dbReference type="OrthoDB" id="9800634at2"/>
<reference evidence="3" key="1">
    <citation type="submission" date="2016-10" db="EMBL/GenBank/DDBJ databases">
        <authorList>
            <person name="Varghese N."/>
            <person name="Submissions S."/>
        </authorList>
    </citation>
    <scope>NUCLEOTIDE SEQUENCE [LARGE SCALE GENOMIC DNA]</scope>
    <source>
        <strain evidence="3">LMG 26031</strain>
    </source>
</reference>
<dbReference type="Proteomes" id="UP000198866">
    <property type="component" value="Unassembled WGS sequence"/>
</dbReference>
<evidence type="ECO:0000259" key="1">
    <source>
        <dbReference type="Pfam" id="PF06850"/>
    </source>
</evidence>
<evidence type="ECO:0000313" key="2">
    <source>
        <dbReference type="EMBL" id="SEJ43978.1"/>
    </source>
</evidence>
<organism evidence="2 3">
    <name type="scientific">Paraburkholderia diazotrophica</name>
    <dbReference type="NCBI Taxonomy" id="667676"/>
    <lineage>
        <taxon>Bacteria</taxon>
        <taxon>Pseudomonadati</taxon>
        <taxon>Pseudomonadota</taxon>
        <taxon>Betaproteobacteria</taxon>
        <taxon>Burkholderiales</taxon>
        <taxon>Burkholderiaceae</taxon>
        <taxon>Paraburkholderia</taxon>
    </lineage>
</organism>
<accession>A0A1H6YRN5</accession>
<feature type="domain" description="PHB de-polymerase C-terminal" evidence="1">
    <location>
        <begin position="212"/>
        <end position="412"/>
    </location>
</feature>
<name>A0A1H6YRN5_9BURK</name>
<keyword evidence="3" id="KW-1185">Reference proteome</keyword>
<dbReference type="Gene3D" id="3.40.50.1820">
    <property type="entry name" value="alpha/beta hydrolase"/>
    <property type="match status" value="1"/>
</dbReference>
<proteinExistence type="predicted"/>
<dbReference type="InterPro" id="IPR029058">
    <property type="entry name" value="AB_hydrolase_fold"/>
</dbReference>
<dbReference type="AlphaFoldDB" id="A0A1H6YRN5"/>
<dbReference type="STRING" id="667676.SAMN05192539_101116"/>
<protein>
    <submittedName>
        <fullName evidence="2">Polyhydroxyalkanoate depolymerase, intracellular</fullName>
    </submittedName>
</protein>
<dbReference type="Pfam" id="PF06850">
    <property type="entry name" value="PHB_depo_C"/>
    <property type="match status" value="1"/>
</dbReference>